<reference evidence="1 2" key="1">
    <citation type="journal article" date="2018" name="Genome Biol. Evol.">
        <title>Multiple Roots of Fruiting Body Formation in Amoebozoa.</title>
        <authorList>
            <person name="Hillmann F."/>
            <person name="Forbes G."/>
            <person name="Novohradska S."/>
            <person name="Ferling I."/>
            <person name="Riege K."/>
            <person name="Groth M."/>
            <person name="Westermann M."/>
            <person name="Marz M."/>
            <person name="Spaller T."/>
            <person name="Winckler T."/>
            <person name="Schaap P."/>
            <person name="Glockner G."/>
        </authorList>
    </citation>
    <scope>NUCLEOTIDE SEQUENCE [LARGE SCALE GENOMIC DNA]</scope>
    <source>
        <strain evidence="1 2">Jena</strain>
    </source>
</reference>
<evidence type="ECO:0000313" key="2">
    <source>
        <dbReference type="Proteomes" id="UP000241769"/>
    </source>
</evidence>
<gene>
    <name evidence="1" type="ORF">PROFUN_01314</name>
</gene>
<evidence type="ECO:0000313" key="1">
    <source>
        <dbReference type="EMBL" id="PRP89451.1"/>
    </source>
</evidence>
<proteinExistence type="predicted"/>
<protein>
    <submittedName>
        <fullName evidence="1">Uncharacterized protein</fullName>
    </submittedName>
</protein>
<accession>A0A2P6NZR7</accession>
<keyword evidence="2" id="KW-1185">Reference proteome</keyword>
<dbReference type="Proteomes" id="UP000241769">
    <property type="component" value="Unassembled WGS sequence"/>
</dbReference>
<comment type="caution">
    <text evidence="1">The sequence shown here is derived from an EMBL/GenBank/DDBJ whole genome shotgun (WGS) entry which is preliminary data.</text>
</comment>
<dbReference type="InParanoid" id="A0A2P6NZR7"/>
<dbReference type="InterPro" id="IPR036291">
    <property type="entry name" value="NAD(P)-bd_dom_sf"/>
</dbReference>
<dbReference type="EMBL" id="MDYQ01000003">
    <property type="protein sequence ID" value="PRP89451.1"/>
    <property type="molecule type" value="Genomic_DNA"/>
</dbReference>
<sequence length="92" mass="10029">MVKIIVVIGATGTQGSSVIHLLGDAEWNIRASRETEKPAATLREESKWLRLPSKAMRSLWPPSKAVTPSSPSRLLEHQIPSDTKLSIINTAA</sequence>
<dbReference type="Gene3D" id="3.40.50.720">
    <property type="entry name" value="NAD(P)-binding Rossmann-like Domain"/>
    <property type="match status" value="1"/>
</dbReference>
<name>A0A2P6NZR7_9EUKA</name>
<dbReference type="SUPFAM" id="SSF51735">
    <property type="entry name" value="NAD(P)-binding Rossmann-fold domains"/>
    <property type="match status" value="1"/>
</dbReference>
<organism evidence="1 2">
    <name type="scientific">Planoprotostelium fungivorum</name>
    <dbReference type="NCBI Taxonomy" id="1890364"/>
    <lineage>
        <taxon>Eukaryota</taxon>
        <taxon>Amoebozoa</taxon>
        <taxon>Evosea</taxon>
        <taxon>Variosea</taxon>
        <taxon>Cavosteliida</taxon>
        <taxon>Cavosteliaceae</taxon>
        <taxon>Planoprotostelium</taxon>
    </lineage>
</organism>
<dbReference type="OrthoDB" id="300709at2759"/>
<dbReference type="AlphaFoldDB" id="A0A2P6NZR7"/>